<sequence length="526" mass="55110">MSNLKIKFQSAGRGRKTAVTIAALSVLTTGLVVNNHAVTVASAADANQSGAVAEVSRPMWDAVGYVFPGEAVIFPNRGGVVPGDVAPGAVASPFGASISRDGTIIVSADNNAQPGNKISIDIRTGNGLGDVVGKIQVIVANDSDKDGYRDPEDPKQPKENEDKCENTPHDAAIDKNGCTVAPQFAESQFPEITGTKGTAIDPVLIFVGNSGKATDLVCAGEGLAGLEIAYDNESHCRISGTPTEALDGMYKVTVTSNRVDGDKSAHTPVSKSGGKIKITSENVNKPAPAPAPKPAPEEPKPAPAPKPQPQPQPEPAPEKPQPQPEKPAPAPAPQPAPEQPKPEKPAPAPAPQPEVAPVSPKFVDPHADDPATCKIKPFATVKEQAGVIYTVTVNGKEIKANNEGKFVYGYGETIVVKAVPAKGTQFAKNAKTEWTWTAPTREALKCSVPWTKLNPATPIKPQHEMNQKEEKSQKASNSDRSMATKTQATSEKPQLAKTGLGMSALMLIGLGSVIVGAVMVRRRPQN</sequence>
<feature type="compositionally biased region" description="Basic and acidic residues" evidence="1">
    <location>
        <begin position="461"/>
        <end position="473"/>
    </location>
</feature>
<feature type="transmembrane region" description="Helical" evidence="2">
    <location>
        <begin position="500"/>
        <end position="520"/>
    </location>
</feature>
<dbReference type="PRINTS" id="PR01217">
    <property type="entry name" value="PRICHEXTENSN"/>
</dbReference>
<keyword evidence="2" id="KW-0812">Transmembrane</keyword>
<evidence type="ECO:0000313" key="3">
    <source>
        <dbReference type="EMBL" id="SDU78459.1"/>
    </source>
</evidence>
<feature type="region of interest" description="Disordered" evidence="1">
    <location>
        <begin position="452"/>
        <end position="495"/>
    </location>
</feature>
<keyword evidence="4" id="KW-1185">Reference proteome</keyword>
<name>A0A1H2LC02_9ACTO</name>
<dbReference type="Proteomes" id="UP000214355">
    <property type="component" value="Chromosome I"/>
</dbReference>
<protein>
    <submittedName>
        <fullName evidence="3">LPXTG-motif cell wall anchor domain-containing protein</fullName>
    </submittedName>
</protein>
<dbReference type="EMBL" id="LT629804">
    <property type="protein sequence ID" value="SDU78459.1"/>
    <property type="molecule type" value="Genomic_DNA"/>
</dbReference>
<proteinExistence type="predicted"/>
<dbReference type="RefSeq" id="WP_157672863.1">
    <property type="nucleotide sequence ID" value="NZ_LT629804.1"/>
</dbReference>
<dbReference type="NCBIfam" id="TIGR01167">
    <property type="entry name" value="LPXTG_anchor"/>
    <property type="match status" value="1"/>
</dbReference>
<feature type="region of interest" description="Disordered" evidence="1">
    <location>
        <begin position="259"/>
        <end position="368"/>
    </location>
</feature>
<dbReference type="AlphaFoldDB" id="A0A1H2LC02"/>
<feature type="region of interest" description="Disordered" evidence="1">
    <location>
        <begin position="142"/>
        <end position="169"/>
    </location>
</feature>
<dbReference type="PANTHER" id="PTHR48148">
    <property type="entry name" value="KERATINOCYTE PROLINE-RICH PROTEIN"/>
    <property type="match status" value="1"/>
</dbReference>
<reference evidence="4" key="1">
    <citation type="submission" date="2016-10" db="EMBL/GenBank/DDBJ databases">
        <authorList>
            <person name="Varghese N."/>
            <person name="Submissions S."/>
        </authorList>
    </citation>
    <scope>NUCLEOTIDE SEQUENCE [LARGE SCALE GENOMIC DNA]</scope>
    <source>
        <strain evidence="4">DSM 10002</strain>
    </source>
</reference>
<dbReference type="PANTHER" id="PTHR48148:SF3">
    <property type="entry name" value="KERATINOCYTE PROLINE-RICH PROTEIN"/>
    <property type="match status" value="1"/>
</dbReference>
<dbReference type="GeneID" id="65345569"/>
<dbReference type="STRING" id="131112.SAMN04489737_0483"/>
<feature type="compositionally biased region" description="Pro residues" evidence="1">
    <location>
        <begin position="301"/>
        <end position="354"/>
    </location>
</feature>
<feature type="compositionally biased region" description="Polar residues" evidence="1">
    <location>
        <begin position="474"/>
        <end position="492"/>
    </location>
</feature>
<organism evidence="3 4">
    <name type="scientific">Arcanobacterium phocae</name>
    <dbReference type="NCBI Taxonomy" id="131112"/>
    <lineage>
        <taxon>Bacteria</taxon>
        <taxon>Bacillati</taxon>
        <taxon>Actinomycetota</taxon>
        <taxon>Actinomycetes</taxon>
        <taxon>Actinomycetales</taxon>
        <taxon>Actinomycetaceae</taxon>
        <taxon>Arcanobacterium</taxon>
    </lineage>
</organism>
<evidence type="ECO:0000313" key="4">
    <source>
        <dbReference type="Proteomes" id="UP000214355"/>
    </source>
</evidence>
<gene>
    <name evidence="3" type="ORF">SAMN04489737_0483</name>
</gene>
<accession>A0A1H2LC02</accession>
<evidence type="ECO:0000256" key="2">
    <source>
        <dbReference type="SAM" id="Phobius"/>
    </source>
</evidence>
<dbReference type="OrthoDB" id="3268306at2"/>
<keyword evidence="2" id="KW-1133">Transmembrane helix</keyword>
<evidence type="ECO:0000256" key="1">
    <source>
        <dbReference type="SAM" id="MobiDB-lite"/>
    </source>
</evidence>
<keyword evidence="2" id="KW-0472">Membrane</keyword>